<evidence type="ECO:0000259" key="4">
    <source>
        <dbReference type="SMART" id="SM00903"/>
    </source>
</evidence>
<dbReference type="HOGENOM" id="CLU_059021_1_4_5"/>
<evidence type="ECO:0000313" key="5">
    <source>
        <dbReference type="EMBL" id="ABV94488.1"/>
    </source>
</evidence>
<organism evidence="5 6">
    <name type="scientific">Dinoroseobacter shibae (strain DSM 16493 / NCIMB 14021 / DFL 12)</name>
    <dbReference type="NCBI Taxonomy" id="398580"/>
    <lineage>
        <taxon>Bacteria</taxon>
        <taxon>Pseudomonadati</taxon>
        <taxon>Pseudomonadota</taxon>
        <taxon>Alphaproteobacteria</taxon>
        <taxon>Rhodobacterales</taxon>
        <taxon>Roseobacteraceae</taxon>
        <taxon>Dinoroseobacter</taxon>
    </lineage>
</organism>
<dbReference type="eggNOG" id="COG1853">
    <property type="taxonomic scope" value="Bacteria"/>
</dbReference>
<dbReference type="Proteomes" id="UP000006833">
    <property type="component" value="Chromosome"/>
</dbReference>
<dbReference type="InterPro" id="IPR050268">
    <property type="entry name" value="NADH-dep_flavin_reductase"/>
</dbReference>
<keyword evidence="6" id="KW-1185">Reference proteome</keyword>
<dbReference type="AlphaFoldDB" id="A8LIP7"/>
<dbReference type="EMBL" id="CP000830">
    <property type="protein sequence ID" value="ABV94488.1"/>
    <property type="molecule type" value="Genomic_DNA"/>
</dbReference>
<evidence type="ECO:0000313" key="6">
    <source>
        <dbReference type="Proteomes" id="UP000006833"/>
    </source>
</evidence>
<dbReference type="PANTHER" id="PTHR30466">
    <property type="entry name" value="FLAVIN REDUCTASE"/>
    <property type="match status" value="1"/>
</dbReference>
<reference evidence="6" key="1">
    <citation type="journal article" date="2010" name="ISME J.">
        <title>The complete genome sequence of the algal symbiont Dinoroseobacter shibae: a hitchhiker's guide to life in the sea.</title>
        <authorList>
            <person name="Wagner-Dobler I."/>
            <person name="Ballhausen B."/>
            <person name="Berger M."/>
            <person name="Brinkhoff T."/>
            <person name="Buchholz I."/>
            <person name="Bunk B."/>
            <person name="Cypionka H."/>
            <person name="Daniel R."/>
            <person name="Drepper T."/>
            <person name="Gerdts G."/>
            <person name="Hahnke S."/>
            <person name="Han C."/>
            <person name="Jahn D."/>
            <person name="Kalhoefer D."/>
            <person name="Kiss H."/>
            <person name="Klenk H.P."/>
            <person name="Kyrpides N."/>
            <person name="Liebl W."/>
            <person name="Liesegang H."/>
            <person name="Meincke L."/>
            <person name="Pati A."/>
            <person name="Petersen J."/>
            <person name="Piekarski T."/>
            <person name="Pommerenke C."/>
            <person name="Pradella S."/>
            <person name="Pukall R."/>
            <person name="Rabus R."/>
            <person name="Stackebrandt E."/>
            <person name="Thole S."/>
            <person name="Thompson L."/>
            <person name="Tielen P."/>
            <person name="Tomasch J."/>
            <person name="von Jan M."/>
            <person name="Wanphrut N."/>
            <person name="Wichels A."/>
            <person name="Zech H."/>
            <person name="Simon M."/>
        </authorList>
    </citation>
    <scope>NUCLEOTIDE SEQUENCE [LARGE SCALE GENOMIC DNA]</scope>
    <source>
        <strain evidence="6">DSM 16493 / NCIMB 14021 / DFL 12</strain>
    </source>
</reference>
<dbReference type="GO" id="GO:0010181">
    <property type="term" value="F:FMN binding"/>
    <property type="evidence" value="ECO:0007669"/>
    <property type="project" value="InterPro"/>
</dbReference>
<feature type="domain" description="Flavin reductase like" evidence="4">
    <location>
        <begin position="32"/>
        <end position="173"/>
    </location>
</feature>
<accession>A8LIP7</accession>
<name>A8LIP7_DINSH</name>
<evidence type="ECO:0000256" key="3">
    <source>
        <dbReference type="SAM" id="MobiDB-lite"/>
    </source>
</evidence>
<dbReference type="SUPFAM" id="SSF50475">
    <property type="entry name" value="FMN-binding split barrel"/>
    <property type="match status" value="1"/>
</dbReference>
<sequence length="177" mass="18942">MADGAAPKMTDTPRLAPFTPGPDTAREFRNAMGRFPTGVTVVTVQGPKGPMGITANSFSSVSIDPPLLLWCPAKYSSRFETFATAPRFAIHILGQGQMDVARGFAQRADAFEGLALDPCPHAVPLLADCLARFECKTVQTHDAGDHMIVVGEVIEAGYRDGEALVFSEGMFGRFVGH</sequence>
<protein>
    <submittedName>
        <fullName evidence="5">Flavin reductase domain protein</fullName>
    </submittedName>
</protein>
<dbReference type="SMART" id="SM00903">
    <property type="entry name" value="Flavin_Reduct"/>
    <property type="match status" value="1"/>
</dbReference>
<gene>
    <name evidence="5" type="ordered locus">Dshi_2755</name>
</gene>
<dbReference type="PANTHER" id="PTHR30466:SF11">
    <property type="entry name" value="FLAVIN-DEPENDENT MONOOXYGENASE, REDUCTASE SUBUNIT HSAB"/>
    <property type="match status" value="1"/>
</dbReference>
<comment type="similarity">
    <text evidence="1">Belongs to the non-flavoprotein flavin reductase family.</text>
</comment>
<dbReference type="STRING" id="398580.Dshi_2755"/>
<evidence type="ECO:0000256" key="2">
    <source>
        <dbReference type="ARBA" id="ARBA00023002"/>
    </source>
</evidence>
<evidence type="ECO:0000256" key="1">
    <source>
        <dbReference type="ARBA" id="ARBA00008898"/>
    </source>
</evidence>
<feature type="region of interest" description="Disordered" evidence="3">
    <location>
        <begin position="1"/>
        <end position="22"/>
    </location>
</feature>
<keyword evidence="2" id="KW-0560">Oxidoreductase</keyword>
<dbReference type="InterPro" id="IPR002563">
    <property type="entry name" value="Flavin_Rdtase-like_dom"/>
</dbReference>
<dbReference type="Gene3D" id="2.30.110.10">
    <property type="entry name" value="Electron Transport, Fmn-binding Protein, Chain A"/>
    <property type="match status" value="1"/>
</dbReference>
<dbReference type="GO" id="GO:0042602">
    <property type="term" value="F:riboflavin reductase (NADPH) activity"/>
    <property type="evidence" value="ECO:0007669"/>
    <property type="project" value="TreeGrafter"/>
</dbReference>
<dbReference type="KEGG" id="dsh:Dshi_2755"/>
<dbReference type="InterPro" id="IPR012349">
    <property type="entry name" value="Split_barrel_FMN-bd"/>
</dbReference>
<dbReference type="Pfam" id="PF01613">
    <property type="entry name" value="Flavin_Reduct"/>
    <property type="match status" value="1"/>
</dbReference>
<proteinExistence type="inferred from homology"/>